<evidence type="ECO:0000313" key="4">
    <source>
        <dbReference type="EMBL" id="SDB75944.1"/>
    </source>
</evidence>
<dbReference type="AlphaFoldDB" id="A0A1G6G1R7"/>
<proteinExistence type="predicted"/>
<dbReference type="Gene3D" id="2.60.120.260">
    <property type="entry name" value="Galactose-binding domain-like"/>
    <property type="match status" value="1"/>
</dbReference>
<feature type="signal peptide" evidence="2">
    <location>
        <begin position="1"/>
        <end position="21"/>
    </location>
</feature>
<accession>A0A1G6G1R7</accession>
<dbReference type="GO" id="GO:0030246">
    <property type="term" value="F:carbohydrate binding"/>
    <property type="evidence" value="ECO:0007669"/>
    <property type="project" value="InterPro"/>
</dbReference>
<dbReference type="RefSeq" id="WP_074556882.1">
    <property type="nucleotide sequence ID" value="NZ_FMYE01000005.1"/>
</dbReference>
<dbReference type="Proteomes" id="UP000183670">
    <property type="component" value="Unassembled WGS sequence"/>
</dbReference>
<dbReference type="InterPro" id="IPR008979">
    <property type="entry name" value="Galactose-bd-like_sf"/>
</dbReference>
<evidence type="ECO:0000256" key="2">
    <source>
        <dbReference type="SAM" id="SignalP"/>
    </source>
</evidence>
<name>A0A1G6G1R7_BACOV</name>
<feature type="domain" description="CBM6" evidence="3">
    <location>
        <begin position="396"/>
        <end position="528"/>
    </location>
</feature>
<sequence>MKKLIFILAAAMALFSGCSDDDDNTLPGGNTETGSSIDPEPEEEYTGDPVPDEHYLGTLCAFNGDHRTYNYGDPSEYEANEYFNLPLFKSPYDKTDPKCEEEWWDNLVEELAYSGIDFVVANCRGRLPEHPRPLDHGDPTKLDGLVKAMERRGVADKFKIAIFDDCPSSWDAARNYNLGIGYKNSDPKGVTTAPYPITDLDEIYKYIWDWNIKLAFQTIPEKYWFKFMDRPVIYFWSINNFLTGEHYGELRDIMVKIRADFKTTFGCEPYLIVDRAFLERDKSLYYSPYVDAVNDWFTMSNAHTMHEWYSGAKMGIGVPAFRKGTMFLDPRHGDMLIESLENTIGKGAHLTMIEGFTDMFENAALFRSTDPLYYDYPNQRLNIMRRYSKDPYPAELKVEAEGCDFYEDKSAGNSGTFYREGDLDIAQCDDQNYGWCVVDTEAGEWMEWKELPFRAQETVIRLRYRSANAAAVSFTVDETTLVDVQLPATGNEWRTVDAGKVTFAAKGLHTVRLDIVSGAPAINYFTLNNNHE</sequence>
<dbReference type="Pfam" id="PF18099">
    <property type="entry name" value="CBM_35_2"/>
    <property type="match status" value="1"/>
</dbReference>
<dbReference type="InterPro" id="IPR032178">
    <property type="entry name" value="DUF5010"/>
</dbReference>
<keyword evidence="2" id="KW-0732">Signal</keyword>
<dbReference type="InterPro" id="IPR041342">
    <property type="entry name" value="CBM35"/>
</dbReference>
<dbReference type="CDD" id="cd04080">
    <property type="entry name" value="CBM6_cellulase-like"/>
    <property type="match status" value="1"/>
</dbReference>
<dbReference type="Pfam" id="PF16402">
    <property type="entry name" value="DUF5010"/>
    <property type="match status" value="1"/>
</dbReference>
<dbReference type="EMBL" id="FMYE01000005">
    <property type="protein sequence ID" value="SDB75944.1"/>
    <property type="molecule type" value="Genomic_DNA"/>
</dbReference>
<evidence type="ECO:0000256" key="1">
    <source>
        <dbReference type="SAM" id="MobiDB-lite"/>
    </source>
</evidence>
<feature type="region of interest" description="Disordered" evidence="1">
    <location>
        <begin position="23"/>
        <end position="48"/>
    </location>
</feature>
<organism evidence="4 5">
    <name type="scientific">Bacteroides ovatus</name>
    <dbReference type="NCBI Taxonomy" id="28116"/>
    <lineage>
        <taxon>Bacteria</taxon>
        <taxon>Pseudomonadati</taxon>
        <taxon>Bacteroidota</taxon>
        <taxon>Bacteroidia</taxon>
        <taxon>Bacteroidales</taxon>
        <taxon>Bacteroidaceae</taxon>
        <taxon>Bacteroides</taxon>
    </lineage>
</organism>
<dbReference type="InterPro" id="IPR005084">
    <property type="entry name" value="CBM6"/>
</dbReference>
<feature type="compositionally biased region" description="Polar residues" evidence="1">
    <location>
        <begin position="27"/>
        <end position="36"/>
    </location>
</feature>
<feature type="chain" id="PRO_5010350170" evidence="2">
    <location>
        <begin position="22"/>
        <end position="532"/>
    </location>
</feature>
<evidence type="ECO:0000313" key="5">
    <source>
        <dbReference type="Proteomes" id="UP000183670"/>
    </source>
</evidence>
<dbReference type="SUPFAM" id="SSF49785">
    <property type="entry name" value="Galactose-binding domain-like"/>
    <property type="match status" value="1"/>
</dbReference>
<protein>
    <submittedName>
        <fullName evidence="4">Carbohydrate binding module (Family 6)</fullName>
    </submittedName>
</protein>
<dbReference type="PROSITE" id="PS51257">
    <property type="entry name" value="PROKAR_LIPOPROTEIN"/>
    <property type="match status" value="1"/>
</dbReference>
<evidence type="ECO:0000259" key="3">
    <source>
        <dbReference type="PROSITE" id="PS51175"/>
    </source>
</evidence>
<dbReference type="PROSITE" id="PS51175">
    <property type="entry name" value="CBM6"/>
    <property type="match status" value="1"/>
</dbReference>
<reference evidence="4 5" key="1">
    <citation type="submission" date="2016-10" db="EMBL/GenBank/DDBJ databases">
        <authorList>
            <person name="de Groot N.N."/>
        </authorList>
    </citation>
    <scope>NUCLEOTIDE SEQUENCE [LARGE SCALE GENOMIC DNA]</scope>
    <source>
        <strain evidence="4 5">NLAE-zl-C500</strain>
    </source>
</reference>
<gene>
    <name evidence="4" type="ORF">SAMN05192581_100561</name>
</gene>